<evidence type="ECO:0000256" key="19">
    <source>
        <dbReference type="ARBA" id="ARBA00049386"/>
    </source>
</evidence>
<dbReference type="InterPro" id="IPR052388">
    <property type="entry name" value="Peroxisomal_t2-enoyl-CoA_red"/>
</dbReference>
<evidence type="ECO:0000256" key="14">
    <source>
        <dbReference type="ARBA" id="ARBA00041063"/>
    </source>
</evidence>
<name>A0ABQ4KET2_9BACI</name>
<reference evidence="21 22" key="1">
    <citation type="submission" date="2021-03" db="EMBL/GenBank/DDBJ databases">
        <title>Antimicrobial resistance genes in bacteria isolated from Japanese honey, and their potential for conferring macrolide and lincosamide resistance in the American foulbrood pathogen Paenibacillus larvae.</title>
        <authorList>
            <person name="Okamoto M."/>
            <person name="Kumagai M."/>
            <person name="Kanamori H."/>
            <person name="Takamatsu D."/>
        </authorList>
    </citation>
    <scope>NUCLEOTIDE SEQUENCE [LARGE SCALE GENOMIC DNA]</scope>
    <source>
        <strain evidence="21 22">J8TS2</strain>
    </source>
</reference>
<evidence type="ECO:0000256" key="3">
    <source>
        <dbReference type="ARBA" id="ARBA00022516"/>
    </source>
</evidence>
<evidence type="ECO:0000256" key="2">
    <source>
        <dbReference type="ARBA" id="ARBA00005189"/>
    </source>
</evidence>
<proteinExistence type="predicted"/>
<dbReference type="PANTHER" id="PTHR24317:SF7">
    <property type="entry name" value="PEROXISOMAL TRANS-2-ENOYL-COA REDUCTASE"/>
    <property type="match status" value="1"/>
</dbReference>
<comment type="catalytic activity">
    <reaction evidence="16">
        <text>(2E)-tetradecenoyl-CoA + NADPH + H(+) = tetradecanoyl-CoA + NADP(+)</text>
        <dbReference type="Rhea" id="RHEA:44968"/>
        <dbReference type="ChEBI" id="CHEBI:15378"/>
        <dbReference type="ChEBI" id="CHEBI:57385"/>
        <dbReference type="ChEBI" id="CHEBI:57783"/>
        <dbReference type="ChEBI" id="CHEBI:58349"/>
        <dbReference type="ChEBI" id="CHEBI:61405"/>
    </reaction>
    <physiologicalReaction direction="left-to-right" evidence="16">
        <dbReference type="Rhea" id="RHEA:44969"/>
    </physiologicalReaction>
</comment>
<comment type="function">
    <text evidence="11">Participates in chain elongation of fatty acids. Catalyzes the reduction of trans-2-enoyl-CoAs of varying chain lengths from 6:1 to 16:1, having maximum activity with 10:1 CoA. Has no 2,4-dienoyl-CoA reductase activity.</text>
</comment>
<organism evidence="21 22">
    <name type="scientific">Lederbergia ruris</name>
    <dbReference type="NCBI Taxonomy" id="217495"/>
    <lineage>
        <taxon>Bacteria</taxon>
        <taxon>Bacillati</taxon>
        <taxon>Bacillota</taxon>
        <taxon>Bacilli</taxon>
        <taxon>Bacillales</taxon>
        <taxon>Bacillaceae</taxon>
        <taxon>Lederbergia</taxon>
    </lineage>
</organism>
<comment type="subunit">
    <text evidence="12">Interacts with PEX5, probably required to target it into peroxisomes.</text>
</comment>
<gene>
    <name evidence="21" type="ORF">J8TS2_07890</name>
</gene>
<keyword evidence="9" id="KW-0576">Peroxisome</keyword>
<keyword evidence="5" id="KW-0276">Fatty acid metabolism</keyword>
<comment type="subcellular location">
    <subcellularLocation>
        <location evidence="1">Peroxisome</location>
    </subcellularLocation>
</comment>
<dbReference type="EMBL" id="BORB01000004">
    <property type="protein sequence ID" value="GIN56470.1"/>
    <property type="molecule type" value="Genomic_DNA"/>
</dbReference>
<evidence type="ECO:0000256" key="16">
    <source>
        <dbReference type="ARBA" id="ARBA00048686"/>
    </source>
</evidence>
<keyword evidence="3" id="KW-0444">Lipid biosynthesis</keyword>
<evidence type="ECO:0000256" key="12">
    <source>
        <dbReference type="ARBA" id="ARBA00038622"/>
    </source>
</evidence>
<evidence type="ECO:0000313" key="21">
    <source>
        <dbReference type="EMBL" id="GIN56470.1"/>
    </source>
</evidence>
<dbReference type="PRINTS" id="PR00081">
    <property type="entry name" value="GDHRDH"/>
</dbReference>
<comment type="catalytic activity">
    <reaction evidence="15">
        <text>(2E)-dodecenoyl-CoA + NADPH + H(+) = dodecanoyl-CoA + NADP(+)</text>
        <dbReference type="Rhea" id="RHEA:44964"/>
        <dbReference type="ChEBI" id="CHEBI:15378"/>
        <dbReference type="ChEBI" id="CHEBI:57330"/>
        <dbReference type="ChEBI" id="CHEBI:57375"/>
        <dbReference type="ChEBI" id="CHEBI:57783"/>
        <dbReference type="ChEBI" id="CHEBI:58349"/>
    </reaction>
    <physiologicalReaction direction="left-to-right" evidence="15">
        <dbReference type="Rhea" id="RHEA:44965"/>
    </physiologicalReaction>
</comment>
<dbReference type="Proteomes" id="UP000679950">
    <property type="component" value="Unassembled WGS sequence"/>
</dbReference>
<dbReference type="SUPFAM" id="SSF51735">
    <property type="entry name" value="NAD(P)-binding Rossmann-fold domains"/>
    <property type="match status" value="1"/>
</dbReference>
<comment type="catalytic activity">
    <reaction evidence="18">
        <text>a (2E)-enoyl-CoA + NADPH + H(+) = a 2,3-saturated acyl-CoA + NADP(+)</text>
        <dbReference type="Rhea" id="RHEA:33763"/>
        <dbReference type="ChEBI" id="CHEBI:15378"/>
        <dbReference type="ChEBI" id="CHEBI:57783"/>
        <dbReference type="ChEBI" id="CHEBI:58349"/>
        <dbReference type="ChEBI" id="CHEBI:58856"/>
        <dbReference type="ChEBI" id="CHEBI:65111"/>
        <dbReference type="EC" id="1.3.1.38"/>
    </reaction>
    <physiologicalReaction direction="left-to-right" evidence="18">
        <dbReference type="Rhea" id="RHEA:33764"/>
    </physiologicalReaction>
</comment>
<dbReference type="PANTHER" id="PTHR24317">
    <property type="entry name" value="PEROXISOMAL TRANS-2-ENOYL-COA REDUCTASE"/>
    <property type="match status" value="1"/>
</dbReference>
<evidence type="ECO:0000256" key="10">
    <source>
        <dbReference type="ARBA" id="ARBA00023160"/>
    </source>
</evidence>
<keyword evidence="10" id="KW-0275">Fatty acid biosynthesis</keyword>
<dbReference type="Pfam" id="PF13561">
    <property type="entry name" value="adh_short_C2"/>
    <property type="match status" value="1"/>
</dbReference>
<dbReference type="Gene3D" id="3.40.50.720">
    <property type="entry name" value="NAD(P)-binding Rossmann-like Domain"/>
    <property type="match status" value="1"/>
</dbReference>
<evidence type="ECO:0000256" key="13">
    <source>
        <dbReference type="ARBA" id="ARBA00038849"/>
    </source>
</evidence>
<comment type="catalytic activity">
    <reaction evidence="20">
        <text>(2E)-octenoyl-CoA + NADPH + H(+) = octanoyl-CoA + NADP(+)</text>
        <dbReference type="Rhea" id="RHEA:44952"/>
        <dbReference type="ChEBI" id="CHEBI:15378"/>
        <dbReference type="ChEBI" id="CHEBI:57386"/>
        <dbReference type="ChEBI" id="CHEBI:57783"/>
        <dbReference type="ChEBI" id="CHEBI:58349"/>
        <dbReference type="ChEBI" id="CHEBI:62242"/>
    </reaction>
    <physiologicalReaction direction="left-to-right" evidence="20">
        <dbReference type="Rhea" id="RHEA:44953"/>
    </physiologicalReaction>
</comment>
<evidence type="ECO:0000256" key="8">
    <source>
        <dbReference type="ARBA" id="ARBA00023098"/>
    </source>
</evidence>
<comment type="catalytic activity">
    <reaction evidence="17">
        <text>(2E)-hexenoyl-CoA + NADPH + H(+) = hexanoyl-CoA + NADP(+)</text>
        <dbReference type="Rhea" id="RHEA:44956"/>
        <dbReference type="ChEBI" id="CHEBI:15378"/>
        <dbReference type="ChEBI" id="CHEBI:57783"/>
        <dbReference type="ChEBI" id="CHEBI:58349"/>
        <dbReference type="ChEBI" id="CHEBI:62077"/>
        <dbReference type="ChEBI" id="CHEBI:62620"/>
    </reaction>
    <physiologicalReaction direction="left-to-right" evidence="17">
        <dbReference type="Rhea" id="RHEA:44957"/>
    </physiologicalReaction>
</comment>
<evidence type="ECO:0000256" key="4">
    <source>
        <dbReference type="ARBA" id="ARBA00022553"/>
    </source>
</evidence>
<comment type="caution">
    <text evidence="21">The sequence shown here is derived from an EMBL/GenBank/DDBJ whole genome shotgun (WGS) entry which is preliminary data.</text>
</comment>
<dbReference type="InterPro" id="IPR002347">
    <property type="entry name" value="SDR_fam"/>
</dbReference>
<evidence type="ECO:0000256" key="1">
    <source>
        <dbReference type="ARBA" id="ARBA00004275"/>
    </source>
</evidence>
<evidence type="ECO:0000256" key="17">
    <source>
        <dbReference type="ARBA" id="ARBA00049108"/>
    </source>
</evidence>
<evidence type="ECO:0000256" key="9">
    <source>
        <dbReference type="ARBA" id="ARBA00023140"/>
    </source>
</evidence>
<evidence type="ECO:0000256" key="11">
    <source>
        <dbReference type="ARBA" id="ARBA00037124"/>
    </source>
</evidence>
<protein>
    <recommendedName>
        <fullName evidence="14">Peroxisomal trans-2-enoyl-CoA reductase</fullName>
        <ecNumber evidence="13">1.3.1.38</ecNumber>
    </recommendedName>
</protein>
<dbReference type="EC" id="1.3.1.38" evidence="13"/>
<comment type="pathway">
    <text evidence="2">Lipid metabolism.</text>
</comment>
<keyword evidence="4" id="KW-0597">Phosphoprotein</keyword>
<evidence type="ECO:0000313" key="22">
    <source>
        <dbReference type="Proteomes" id="UP000679950"/>
    </source>
</evidence>
<evidence type="ECO:0000256" key="6">
    <source>
        <dbReference type="ARBA" id="ARBA00022857"/>
    </source>
</evidence>
<dbReference type="InterPro" id="IPR036291">
    <property type="entry name" value="NAD(P)-bd_dom_sf"/>
</dbReference>
<keyword evidence="7" id="KW-0560">Oxidoreductase</keyword>
<keyword evidence="6" id="KW-0521">NADP</keyword>
<evidence type="ECO:0000256" key="18">
    <source>
        <dbReference type="ARBA" id="ARBA00049251"/>
    </source>
</evidence>
<evidence type="ECO:0000256" key="7">
    <source>
        <dbReference type="ARBA" id="ARBA00023002"/>
    </source>
</evidence>
<comment type="catalytic activity">
    <reaction evidence="19">
        <text>(2E)-decenoyl-CoA + NADPH + H(+) = decanoyl-CoA + NADP(+)</text>
        <dbReference type="Rhea" id="RHEA:44960"/>
        <dbReference type="ChEBI" id="CHEBI:15378"/>
        <dbReference type="ChEBI" id="CHEBI:57783"/>
        <dbReference type="ChEBI" id="CHEBI:58349"/>
        <dbReference type="ChEBI" id="CHEBI:61406"/>
        <dbReference type="ChEBI" id="CHEBI:61430"/>
    </reaction>
    <physiologicalReaction direction="left-to-right" evidence="19">
        <dbReference type="Rhea" id="RHEA:44961"/>
    </physiologicalReaction>
</comment>
<keyword evidence="8" id="KW-0443">Lipid metabolism</keyword>
<accession>A0ABQ4KET2</accession>
<keyword evidence="22" id="KW-1185">Reference proteome</keyword>
<evidence type="ECO:0000256" key="20">
    <source>
        <dbReference type="ARBA" id="ARBA00049559"/>
    </source>
</evidence>
<evidence type="ECO:0000256" key="5">
    <source>
        <dbReference type="ARBA" id="ARBA00022832"/>
    </source>
</evidence>
<sequence length="81" mass="8349">MYAEKGIRTNAIATGAVETNIGSSITNISEFGAARQNVGLPLNPRIGKPEEIAHVALFLGSDEASFVNGAVVAADGGWTAY</sequence>
<evidence type="ECO:0000256" key="15">
    <source>
        <dbReference type="ARBA" id="ARBA00047570"/>
    </source>
</evidence>